<dbReference type="EMBL" id="FQXI01000001">
    <property type="protein sequence ID" value="SHG93721.1"/>
    <property type="molecule type" value="Genomic_DNA"/>
</dbReference>
<dbReference type="PRINTS" id="PR00039">
    <property type="entry name" value="HTHLYSR"/>
</dbReference>
<evidence type="ECO:0000256" key="3">
    <source>
        <dbReference type="ARBA" id="ARBA00023125"/>
    </source>
</evidence>
<evidence type="ECO:0000256" key="2">
    <source>
        <dbReference type="ARBA" id="ARBA00023015"/>
    </source>
</evidence>
<gene>
    <name evidence="6" type="ORF">SAMN02745245_00088</name>
</gene>
<reference evidence="6 7" key="1">
    <citation type="submission" date="2016-11" db="EMBL/GenBank/DDBJ databases">
        <authorList>
            <person name="Jaros S."/>
            <person name="Januszkiewicz K."/>
            <person name="Wedrychowicz H."/>
        </authorList>
    </citation>
    <scope>NUCLEOTIDE SEQUENCE [LARGE SCALE GENOMIC DNA]</scope>
    <source>
        <strain evidence="6 7">DSM 21120</strain>
    </source>
</reference>
<dbReference type="Gene3D" id="3.40.190.290">
    <property type="match status" value="1"/>
</dbReference>
<evidence type="ECO:0000256" key="4">
    <source>
        <dbReference type="ARBA" id="ARBA00023163"/>
    </source>
</evidence>
<dbReference type="Proteomes" id="UP000184032">
    <property type="component" value="Unassembled WGS sequence"/>
</dbReference>
<dbReference type="InterPro" id="IPR036390">
    <property type="entry name" value="WH_DNA-bd_sf"/>
</dbReference>
<dbReference type="PANTHER" id="PTHR30419:SF8">
    <property type="entry name" value="NITROGEN ASSIMILATION TRANSCRIPTIONAL ACTIVATOR-RELATED"/>
    <property type="match status" value="1"/>
</dbReference>
<organism evidence="6 7">
    <name type="scientific">Anaerosphaera aminiphila DSM 21120</name>
    <dbReference type="NCBI Taxonomy" id="1120995"/>
    <lineage>
        <taxon>Bacteria</taxon>
        <taxon>Bacillati</taxon>
        <taxon>Bacillota</taxon>
        <taxon>Tissierellia</taxon>
        <taxon>Tissierellales</taxon>
        <taxon>Peptoniphilaceae</taxon>
        <taxon>Anaerosphaera</taxon>
    </lineage>
</organism>
<dbReference type="PROSITE" id="PS50931">
    <property type="entry name" value="HTH_LYSR"/>
    <property type="match status" value="1"/>
</dbReference>
<keyword evidence="4" id="KW-0804">Transcription</keyword>
<dbReference type="GO" id="GO:0003700">
    <property type="term" value="F:DNA-binding transcription factor activity"/>
    <property type="evidence" value="ECO:0007669"/>
    <property type="project" value="InterPro"/>
</dbReference>
<dbReference type="InterPro" id="IPR036388">
    <property type="entry name" value="WH-like_DNA-bd_sf"/>
</dbReference>
<dbReference type="InterPro" id="IPR000847">
    <property type="entry name" value="LysR_HTH_N"/>
</dbReference>
<dbReference type="SUPFAM" id="SSF53850">
    <property type="entry name" value="Periplasmic binding protein-like II"/>
    <property type="match status" value="1"/>
</dbReference>
<dbReference type="Pfam" id="PF03466">
    <property type="entry name" value="LysR_substrate"/>
    <property type="match status" value="1"/>
</dbReference>
<dbReference type="SUPFAM" id="SSF46785">
    <property type="entry name" value="Winged helix' DNA-binding domain"/>
    <property type="match status" value="1"/>
</dbReference>
<evidence type="ECO:0000313" key="7">
    <source>
        <dbReference type="Proteomes" id="UP000184032"/>
    </source>
</evidence>
<dbReference type="CDD" id="cd05466">
    <property type="entry name" value="PBP2_LTTR_substrate"/>
    <property type="match status" value="1"/>
</dbReference>
<dbReference type="Pfam" id="PF00126">
    <property type="entry name" value="HTH_1"/>
    <property type="match status" value="1"/>
</dbReference>
<keyword evidence="7" id="KW-1185">Reference proteome</keyword>
<feature type="domain" description="HTH lysR-type" evidence="5">
    <location>
        <begin position="1"/>
        <end position="57"/>
    </location>
</feature>
<protein>
    <submittedName>
        <fullName evidence="6">DNA-binding transcriptional regulator, LysR family</fullName>
    </submittedName>
</protein>
<keyword evidence="2" id="KW-0805">Transcription regulation</keyword>
<dbReference type="GO" id="GO:0003677">
    <property type="term" value="F:DNA binding"/>
    <property type="evidence" value="ECO:0007669"/>
    <property type="project" value="UniProtKB-KW"/>
</dbReference>
<accession>A0A1M5NW06</accession>
<sequence length="314" mass="36119">MFKGIDYVYEVYLERSFSKAAKNLFISQPSLSAAIKKIELEVGFEIFDRTTKPIGLTEFGLEYIKSLEKIIEIEENFNNYLNDLSDLKAGNISIGGTNLFTSYILPPIISEFSKKYPNIKLNIVETNTSSLEKNLYSGTLDLVIDNYDFDSSVYERKFYSKDNIMLAVPAKFLSNKNATDYVVSYEDIINGKYLDESVKTLPLEIFKEDPFLFLKEGNDTRIRAEKICIRENVKPNILLELDQQITAFNLTCFGMGISFVSDILLKNVGINEDICIYKLESMDSAREVSFYYKKYKYLKKATQEFIKISESIKN</sequence>
<evidence type="ECO:0000259" key="5">
    <source>
        <dbReference type="PROSITE" id="PS50931"/>
    </source>
</evidence>
<comment type="similarity">
    <text evidence="1">Belongs to the LysR transcriptional regulatory family.</text>
</comment>
<evidence type="ECO:0000313" key="6">
    <source>
        <dbReference type="EMBL" id="SHG93721.1"/>
    </source>
</evidence>
<dbReference type="STRING" id="1120995.SAMN02745245_00088"/>
<dbReference type="RefSeq" id="WP_073182747.1">
    <property type="nucleotide sequence ID" value="NZ_FQXI01000001.1"/>
</dbReference>
<dbReference type="PANTHER" id="PTHR30419">
    <property type="entry name" value="HTH-TYPE TRANSCRIPTIONAL REGULATOR YBHD"/>
    <property type="match status" value="1"/>
</dbReference>
<dbReference type="AlphaFoldDB" id="A0A1M5NW06"/>
<keyword evidence="3 6" id="KW-0238">DNA-binding</keyword>
<dbReference type="InterPro" id="IPR050950">
    <property type="entry name" value="HTH-type_LysR_regulators"/>
</dbReference>
<evidence type="ECO:0000256" key="1">
    <source>
        <dbReference type="ARBA" id="ARBA00009437"/>
    </source>
</evidence>
<proteinExistence type="inferred from homology"/>
<dbReference type="OrthoDB" id="9785745at2"/>
<dbReference type="GO" id="GO:0005829">
    <property type="term" value="C:cytosol"/>
    <property type="evidence" value="ECO:0007669"/>
    <property type="project" value="TreeGrafter"/>
</dbReference>
<dbReference type="InterPro" id="IPR005119">
    <property type="entry name" value="LysR_subst-bd"/>
</dbReference>
<dbReference type="Gene3D" id="1.10.10.10">
    <property type="entry name" value="Winged helix-like DNA-binding domain superfamily/Winged helix DNA-binding domain"/>
    <property type="match status" value="1"/>
</dbReference>
<name>A0A1M5NW06_9FIRM</name>